<evidence type="ECO:0000313" key="4">
    <source>
        <dbReference type="Proteomes" id="UP000473278"/>
    </source>
</evidence>
<dbReference type="GO" id="GO:0044718">
    <property type="term" value="P:siderophore transmembrane transport"/>
    <property type="evidence" value="ECO:0007669"/>
    <property type="project" value="TreeGrafter"/>
</dbReference>
<dbReference type="EMBL" id="JAALLT010000002">
    <property type="protein sequence ID" value="NGP76140.1"/>
    <property type="molecule type" value="Genomic_DNA"/>
</dbReference>
<keyword evidence="3" id="KW-0675">Receptor</keyword>
<name>A0A6M1STB7_9BACT</name>
<dbReference type="PANTHER" id="PTHR30069:SF29">
    <property type="entry name" value="HEMOGLOBIN AND HEMOGLOBIN-HAPTOGLOBIN-BINDING PROTEIN 1-RELATED"/>
    <property type="match status" value="1"/>
</dbReference>
<dbReference type="InterPro" id="IPR037066">
    <property type="entry name" value="Plug_dom_sf"/>
</dbReference>
<keyword evidence="4" id="KW-1185">Reference proteome</keyword>
<comment type="caution">
    <text evidence="3">The sequence shown here is derived from an EMBL/GenBank/DDBJ whole genome shotgun (WGS) entry which is preliminary data.</text>
</comment>
<dbReference type="Proteomes" id="UP000473278">
    <property type="component" value="Unassembled WGS sequence"/>
</dbReference>
<evidence type="ECO:0000259" key="2">
    <source>
        <dbReference type="Pfam" id="PF07715"/>
    </source>
</evidence>
<protein>
    <submittedName>
        <fullName evidence="3">TonB-dependent receptor plug domain-containing protein</fullName>
    </submittedName>
</protein>
<evidence type="ECO:0000256" key="1">
    <source>
        <dbReference type="ARBA" id="ARBA00022729"/>
    </source>
</evidence>
<gene>
    <name evidence="3" type="ORF">G3570_05825</name>
</gene>
<reference evidence="3 4" key="1">
    <citation type="submission" date="2020-02" db="EMBL/GenBank/DDBJ databases">
        <title>Balneolaceae bacterium YR4-1, complete genome.</title>
        <authorList>
            <person name="Li Y."/>
            <person name="Wu S."/>
        </authorList>
    </citation>
    <scope>NUCLEOTIDE SEQUENCE [LARGE SCALE GENOMIC DNA]</scope>
    <source>
        <strain evidence="3 4">YR4-1</strain>
    </source>
</reference>
<dbReference type="InterPro" id="IPR039426">
    <property type="entry name" value="TonB-dep_rcpt-like"/>
</dbReference>
<proteinExistence type="predicted"/>
<dbReference type="InterPro" id="IPR008969">
    <property type="entry name" value="CarboxyPept-like_regulatory"/>
</dbReference>
<dbReference type="InterPro" id="IPR012910">
    <property type="entry name" value="Plug_dom"/>
</dbReference>
<dbReference type="PANTHER" id="PTHR30069">
    <property type="entry name" value="TONB-DEPENDENT OUTER MEMBRANE RECEPTOR"/>
    <property type="match status" value="1"/>
</dbReference>
<keyword evidence="1" id="KW-0732">Signal</keyword>
<evidence type="ECO:0000313" key="3">
    <source>
        <dbReference type="EMBL" id="NGP76140.1"/>
    </source>
</evidence>
<dbReference type="Gene3D" id="2.170.130.10">
    <property type="entry name" value="TonB-dependent receptor, plug domain"/>
    <property type="match status" value="1"/>
</dbReference>
<dbReference type="Pfam" id="PF13620">
    <property type="entry name" value="CarboxypepD_reg"/>
    <property type="match status" value="1"/>
</dbReference>
<dbReference type="GO" id="GO:0009279">
    <property type="term" value="C:cell outer membrane"/>
    <property type="evidence" value="ECO:0007669"/>
    <property type="project" value="TreeGrafter"/>
</dbReference>
<dbReference type="SUPFAM" id="SSF49464">
    <property type="entry name" value="Carboxypeptidase regulatory domain-like"/>
    <property type="match status" value="1"/>
</dbReference>
<dbReference type="SUPFAM" id="SSF56935">
    <property type="entry name" value="Porins"/>
    <property type="match status" value="1"/>
</dbReference>
<feature type="domain" description="TonB-dependent receptor plug" evidence="2">
    <location>
        <begin position="136"/>
        <end position="210"/>
    </location>
</feature>
<dbReference type="AlphaFoldDB" id="A0A6M1STB7"/>
<sequence length="735" mass="81616">MSAQDNATLRVLVVSGEDGTPVAGANVLLLNEEYQEGDSLDISHAGATDKDGFHEFRNVIPKEYVLRVSFIGHENYTRRISLESGEIKIEQVTLPVNVQQLEELVVEAQGKVITGEAGLRRVSSVDLGRIPMPGSGGDLASYMQTLPGVVSTGDRGGDLYIRGGTPTQNKVLVDNMTLFKPFHISNLFSAFPQEAVQNIDIYAGGFGAEYLGATSAIVDVSLRPGNMKNFSGGGSLSPHLVSLQMEGPLTENRESFLIMGRKSTIQKYSDLIDIEEVPIDFYDIVARYSYQSSNFYCNITGMRTFDEGEINPGRDINLSWSNTALGARCRGFDETYNHPFEVTAGYSGFSNSEASPDGEERSAGIKQFFIRIDNKEELFGLPIDYGFGLNLRSVTAELAGVFTNYESFSNLSLIPHTYFSTIIDSGENFTFQPSFGSQVALGSPPTLEPRLRVTYTPAGSESSEFSLAAGRYSQELNGINDQRDAGTVFTVYRPVELEDGIQTALHGILGYKQIISSSLSTNIEGYVKRHRGIPVAKWTPEAQINIETGYANGLTYGFDVRVEYNNHPLYLYLGYGWSKVEYKAASEDLGAWIEEPIFEYSPAHDQRHKINTIASYRIGKYKASASWEMSSGRPYTQVYGFDLAVNVPSQEPLQEPGTARTLYDRPYGERLPYVHRLDFSLERSFTFASSNTLNVKLGCINTYDRDNIFYYDLNSLERVNQTPLLPYFSLKTTFK</sequence>
<dbReference type="Gene3D" id="2.60.40.1120">
    <property type="entry name" value="Carboxypeptidase-like, regulatory domain"/>
    <property type="match status" value="1"/>
</dbReference>
<dbReference type="RefSeq" id="WP_165140220.1">
    <property type="nucleotide sequence ID" value="NZ_JAALLT010000002.1"/>
</dbReference>
<dbReference type="Pfam" id="PF07715">
    <property type="entry name" value="Plug"/>
    <property type="match status" value="1"/>
</dbReference>
<accession>A0A6M1STB7</accession>
<organism evidence="3 4">
    <name type="scientific">Halalkalibaculum roseum</name>
    <dbReference type="NCBI Taxonomy" id="2709311"/>
    <lineage>
        <taxon>Bacteria</taxon>
        <taxon>Pseudomonadati</taxon>
        <taxon>Balneolota</taxon>
        <taxon>Balneolia</taxon>
        <taxon>Balneolales</taxon>
        <taxon>Balneolaceae</taxon>
        <taxon>Halalkalibaculum</taxon>
    </lineage>
</organism>
<dbReference type="GO" id="GO:0015344">
    <property type="term" value="F:siderophore uptake transmembrane transporter activity"/>
    <property type="evidence" value="ECO:0007669"/>
    <property type="project" value="TreeGrafter"/>
</dbReference>